<evidence type="ECO:0000256" key="1">
    <source>
        <dbReference type="ARBA" id="ARBA00022801"/>
    </source>
</evidence>
<dbReference type="InterPro" id="IPR029058">
    <property type="entry name" value="AB_hydrolase_fold"/>
</dbReference>
<dbReference type="PANTHER" id="PTHR43798">
    <property type="entry name" value="MONOACYLGLYCEROL LIPASE"/>
    <property type="match status" value="1"/>
</dbReference>
<protein>
    <submittedName>
        <fullName evidence="3">Pimeloyl-ACP methyl ester carboxylesterase</fullName>
    </submittedName>
</protein>
<proteinExistence type="predicted"/>
<evidence type="ECO:0000259" key="2">
    <source>
        <dbReference type="Pfam" id="PF00561"/>
    </source>
</evidence>
<keyword evidence="4" id="KW-1185">Reference proteome</keyword>
<organism evidence="3 4">
    <name type="scientific">Subtercola frigoramans</name>
    <dbReference type="NCBI Taxonomy" id="120298"/>
    <lineage>
        <taxon>Bacteria</taxon>
        <taxon>Bacillati</taxon>
        <taxon>Actinomycetota</taxon>
        <taxon>Actinomycetes</taxon>
        <taxon>Micrococcales</taxon>
        <taxon>Microbacteriaceae</taxon>
        <taxon>Subtercola</taxon>
    </lineage>
</organism>
<sequence length="277" mass="29956">MSEAFNPLDRVRIAYTEVGEGTPLVMVHGSGLSRAMWRGLGYVKALRDDYRLILVDLRGHGLSGKPHQPDDYRMQLVVADLLAVLDAAGVTSAHYFGYSFGARAGFSLAATHPERMLSFVSAAGSYRAPGRSVGRLFFEGYDEALGAGGMRAFIDGWEERRGIPVDAATTAAFLANDPAAIRSYFRRVELEPGVDEQALHSIELPTLLLAGTDDRRAFTDSERAAGLMPHARFVPLPGRDHASTLRPAAGVVDVVREFLASAAPQPSQDRSDGLTQL</sequence>
<evidence type="ECO:0000313" key="4">
    <source>
        <dbReference type="Proteomes" id="UP000776164"/>
    </source>
</evidence>
<comment type="caution">
    <text evidence="3">The sequence shown here is derived from an EMBL/GenBank/DDBJ whole genome shotgun (WGS) entry which is preliminary data.</text>
</comment>
<dbReference type="EMBL" id="JAFBBU010000001">
    <property type="protein sequence ID" value="MBM7470385.1"/>
    <property type="molecule type" value="Genomic_DNA"/>
</dbReference>
<dbReference type="PRINTS" id="PR00111">
    <property type="entry name" value="ABHYDROLASE"/>
</dbReference>
<dbReference type="InterPro" id="IPR050266">
    <property type="entry name" value="AB_hydrolase_sf"/>
</dbReference>
<dbReference type="Proteomes" id="UP000776164">
    <property type="component" value="Unassembled WGS sequence"/>
</dbReference>
<reference evidence="3 4" key="1">
    <citation type="submission" date="2021-01" db="EMBL/GenBank/DDBJ databases">
        <title>Sequencing the genomes of 1000 actinobacteria strains.</title>
        <authorList>
            <person name="Klenk H.-P."/>
        </authorList>
    </citation>
    <scope>NUCLEOTIDE SEQUENCE [LARGE SCALE GENOMIC DNA]</scope>
    <source>
        <strain evidence="3 4">DSM 13057</strain>
    </source>
</reference>
<dbReference type="SUPFAM" id="SSF53474">
    <property type="entry name" value="alpha/beta-Hydrolases"/>
    <property type="match status" value="1"/>
</dbReference>
<dbReference type="Gene3D" id="3.40.50.1820">
    <property type="entry name" value="alpha/beta hydrolase"/>
    <property type="match status" value="1"/>
</dbReference>
<dbReference type="PANTHER" id="PTHR43798:SF31">
    <property type="entry name" value="AB HYDROLASE SUPERFAMILY PROTEIN YCLE"/>
    <property type="match status" value="1"/>
</dbReference>
<feature type="domain" description="AB hydrolase-1" evidence="2">
    <location>
        <begin position="23"/>
        <end position="124"/>
    </location>
</feature>
<dbReference type="InterPro" id="IPR000073">
    <property type="entry name" value="AB_hydrolase_1"/>
</dbReference>
<keyword evidence="1" id="KW-0378">Hydrolase</keyword>
<evidence type="ECO:0000313" key="3">
    <source>
        <dbReference type="EMBL" id="MBM7470385.1"/>
    </source>
</evidence>
<accession>A0ABS2KZY7</accession>
<name>A0ABS2KZY7_9MICO</name>
<gene>
    <name evidence="3" type="ORF">JOE66_000019</name>
</gene>
<dbReference type="RefSeq" id="WP_205106150.1">
    <property type="nucleotide sequence ID" value="NZ_BAAAHT010000001.1"/>
</dbReference>
<dbReference type="Pfam" id="PF00561">
    <property type="entry name" value="Abhydrolase_1"/>
    <property type="match status" value="1"/>
</dbReference>